<feature type="region of interest" description="Disordered" evidence="1">
    <location>
        <begin position="537"/>
        <end position="610"/>
    </location>
</feature>
<feature type="region of interest" description="Disordered" evidence="1">
    <location>
        <begin position="795"/>
        <end position="817"/>
    </location>
</feature>
<feature type="domain" description="DUF7082" evidence="2">
    <location>
        <begin position="612"/>
        <end position="767"/>
    </location>
</feature>
<feature type="region of interest" description="Disordered" evidence="1">
    <location>
        <begin position="848"/>
        <end position="868"/>
    </location>
</feature>
<feature type="compositionally biased region" description="Polar residues" evidence="1">
    <location>
        <begin position="64"/>
        <end position="91"/>
    </location>
</feature>
<evidence type="ECO:0000313" key="4">
    <source>
        <dbReference type="Proteomes" id="UP000054845"/>
    </source>
</evidence>
<dbReference type="GO" id="GO:0005634">
    <property type="term" value="C:nucleus"/>
    <property type="evidence" value="ECO:0007669"/>
    <property type="project" value="TreeGrafter"/>
</dbReference>
<feature type="region of interest" description="Disordered" evidence="1">
    <location>
        <begin position="64"/>
        <end position="106"/>
    </location>
</feature>
<evidence type="ECO:0000256" key="1">
    <source>
        <dbReference type="SAM" id="MobiDB-lite"/>
    </source>
</evidence>
<feature type="region of interest" description="Disordered" evidence="1">
    <location>
        <begin position="1"/>
        <end position="34"/>
    </location>
</feature>
<feature type="compositionally biased region" description="Polar residues" evidence="1">
    <location>
        <begin position="159"/>
        <end position="170"/>
    </location>
</feature>
<feature type="compositionally biased region" description="Polar residues" evidence="1">
    <location>
        <begin position="543"/>
        <end position="552"/>
    </location>
</feature>
<accession>A0A0P1BKF6</accession>
<dbReference type="InterPro" id="IPR055509">
    <property type="entry name" value="DUF7082"/>
</dbReference>
<dbReference type="AlphaFoldDB" id="A0A0P1BKF6"/>
<dbReference type="STRING" id="401625.A0A0P1BKF6"/>
<feature type="region of interest" description="Disordered" evidence="1">
    <location>
        <begin position="159"/>
        <end position="238"/>
    </location>
</feature>
<dbReference type="Proteomes" id="UP000054845">
    <property type="component" value="Unassembled WGS sequence"/>
</dbReference>
<feature type="compositionally biased region" description="Low complexity" evidence="1">
    <location>
        <begin position="852"/>
        <end position="862"/>
    </location>
</feature>
<feature type="region of interest" description="Disordered" evidence="1">
    <location>
        <begin position="474"/>
        <end position="499"/>
    </location>
</feature>
<protein>
    <recommendedName>
        <fullName evidence="2">DUF7082 domain-containing protein</fullName>
    </recommendedName>
</protein>
<feature type="compositionally biased region" description="Basic and acidic residues" evidence="1">
    <location>
        <begin position="409"/>
        <end position="423"/>
    </location>
</feature>
<evidence type="ECO:0000259" key="2">
    <source>
        <dbReference type="Pfam" id="PF23305"/>
    </source>
</evidence>
<evidence type="ECO:0000313" key="3">
    <source>
        <dbReference type="EMBL" id="CEH16295.1"/>
    </source>
</evidence>
<reference evidence="3 4" key="1">
    <citation type="submission" date="2014-09" db="EMBL/GenBank/DDBJ databases">
        <authorList>
            <person name="Magalhaes I.L.F."/>
            <person name="Oliveira U."/>
            <person name="Santos F.R."/>
            <person name="Vidigal T.H.D.A."/>
            <person name="Brescovit A.D."/>
            <person name="Santos A.J."/>
        </authorList>
    </citation>
    <scope>NUCLEOTIDE SEQUENCE [LARGE SCALE GENOMIC DNA]</scope>
</reference>
<feature type="region of interest" description="Disordered" evidence="1">
    <location>
        <begin position="407"/>
        <end position="430"/>
    </location>
</feature>
<dbReference type="EMBL" id="CCYA01000278">
    <property type="protein sequence ID" value="CEH16295.1"/>
    <property type="molecule type" value="Genomic_DNA"/>
</dbReference>
<dbReference type="PANTHER" id="PTHR39463:SF1">
    <property type="entry name" value="MEDUSA"/>
    <property type="match status" value="1"/>
</dbReference>
<name>A0A0P1BKF6_9BASI</name>
<feature type="compositionally biased region" description="Low complexity" evidence="1">
    <location>
        <begin position="193"/>
        <end position="215"/>
    </location>
</feature>
<feature type="compositionally biased region" description="Low complexity" evidence="1">
    <location>
        <begin position="577"/>
        <end position="608"/>
    </location>
</feature>
<feature type="compositionally biased region" description="Low complexity" evidence="1">
    <location>
        <begin position="483"/>
        <end position="495"/>
    </location>
</feature>
<feature type="compositionally biased region" description="Polar residues" evidence="1">
    <location>
        <begin position="11"/>
        <end position="34"/>
    </location>
</feature>
<organism evidence="3 4">
    <name type="scientific">Ceraceosorus bombacis</name>
    <dbReference type="NCBI Taxonomy" id="401625"/>
    <lineage>
        <taxon>Eukaryota</taxon>
        <taxon>Fungi</taxon>
        <taxon>Dikarya</taxon>
        <taxon>Basidiomycota</taxon>
        <taxon>Ustilaginomycotina</taxon>
        <taxon>Exobasidiomycetes</taxon>
        <taxon>Ceraceosorales</taxon>
        <taxon>Ceraceosoraceae</taxon>
        <taxon>Ceraceosorus</taxon>
    </lineage>
</organism>
<sequence>MSWPQMDGFTTDPQHTVLGSSEHSAGQQPQQQYSHAFDQPILSPSAFTNTFGLSTVPFPQSAPQFALGQQGSPTFATPSFYEPSSSRSVQHNYVPHSPAQTQPSPQIAPEHREIVVATAGNKGIAIVPQSSEWTSTRPKRATSPRSRNAVRNLTRGFPTSMSNIALSTPPANRPSHLHSPSGEYGMSSPTPAHPSMMSPSGPAAPGGSSAVGHVGLDSAVSGRDSSMGGAYTHSTGAASSFRPLRPAGLLQRPVGPVYVHQYNTFTGDAGTPCEVIVNVDVAWARNVGLLVGGSRIGDGTTSIGTSTPAQTRLLLVFGSCVVETQATRLNTSEAISSPASARSEDLEIHLSGSAPSFYDTRWSTSRVTLHVRAHIDITDQASPLSAADALCVSGIDVADFIYPPSSPRDTWRRDAEHRDEPTGLRRPASFPALVGSFDHQVPSSIGKAPSQRSISHRNLSRMGEVGLARTGAAPFAPQHRPTLSSSSAGQLSDASTFENGGVMGKHLPYCPPNWSNNPLRRNSIPIGGGVSELAADAAHHTTSDPPSVSSATEHLPSLIRTPTHASPRTKLPSLSLRGTSTSSAAQASSPSRGPDSSSSSGSPRGGPSQLRANLEIQSDLNGLAIGWSHAEWQTGRRLIQFWRRQEGTTIMTYCKAIHPHEYKSSSIVVSCIFRADNNKCYITSVDTIYLLEALVGTKFTVEEKNRIRRNLEGFRPQTISKSTRNKEESIAFFQLIMSFPNPKPRNIEKDVKVFAWDQLANMLKKIISKYSACSSPVLEGGVMSAPQMHARNVSISSTGSIKSNPTPPSTKMEMGSTDSGLSMMPPTGQHHYQSPGVAGLGDYQSLWTGTAPSPSHPHSQSHGLFHGAPRGGYTNDYITSPMNYNNQPLHGGFGAHVGSGGPHSEFVASNGPSLMGFHQQQHDPHSVQIPPISSFSPNMNVGSLGMSFGQSHAAHHSHQH</sequence>
<feature type="compositionally biased region" description="Polar residues" evidence="1">
    <location>
        <begin position="795"/>
        <end position="804"/>
    </location>
</feature>
<dbReference type="OrthoDB" id="1751210at2759"/>
<proteinExistence type="predicted"/>
<dbReference type="PANTHER" id="PTHR39463">
    <property type="entry name" value="MEDUSA"/>
    <property type="match status" value="1"/>
</dbReference>
<keyword evidence="4" id="KW-1185">Reference proteome</keyword>
<dbReference type="Pfam" id="PF23305">
    <property type="entry name" value="DUF7082"/>
    <property type="match status" value="1"/>
</dbReference>